<reference evidence="2" key="1">
    <citation type="submission" date="2018-05" db="EMBL/GenBank/DDBJ databases">
        <authorList>
            <person name="Lanie J.A."/>
            <person name="Ng W.-L."/>
            <person name="Kazmierczak K.M."/>
            <person name="Andrzejewski T.M."/>
            <person name="Davidsen T.M."/>
            <person name="Wayne K.J."/>
            <person name="Tettelin H."/>
            <person name="Glass J.I."/>
            <person name="Rusch D."/>
            <person name="Podicherti R."/>
            <person name="Tsui H.-C.T."/>
            <person name="Winkler M.E."/>
        </authorList>
    </citation>
    <scope>NUCLEOTIDE SEQUENCE</scope>
</reference>
<evidence type="ECO:0000313" key="2">
    <source>
        <dbReference type="EMBL" id="SVB51994.1"/>
    </source>
</evidence>
<keyword evidence="1" id="KW-0472">Membrane</keyword>
<protein>
    <submittedName>
        <fullName evidence="2">Uncharacterized protein</fullName>
    </submittedName>
</protein>
<gene>
    <name evidence="2" type="ORF">METZ01_LOCUS204848</name>
</gene>
<feature type="transmembrane region" description="Helical" evidence="1">
    <location>
        <begin position="105"/>
        <end position="122"/>
    </location>
</feature>
<keyword evidence="1" id="KW-1133">Transmembrane helix</keyword>
<keyword evidence="1" id="KW-0812">Transmembrane</keyword>
<sequence>VVNRLGLAAGLALALVALAHPGVADRATIAVGASLIIVATAVRVAVRQGAASGLPGSARWLALLWLLAMLGSAAVNDAWHVRALLPPIVALALLWLGARLGRVGGPMPVVVSIVGVAVLIALH</sequence>
<proteinExistence type="predicted"/>
<name>A0A382EPA4_9ZZZZ</name>
<feature type="non-terminal residue" evidence="2">
    <location>
        <position position="1"/>
    </location>
</feature>
<feature type="transmembrane region" description="Helical" evidence="1">
    <location>
        <begin position="29"/>
        <end position="46"/>
    </location>
</feature>
<dbReference type="AlphaFoldDB" id="A0A382EPA4"/>
<feature type="non-terminal residue" evidence="2">
    <location>
        <position position="123"/>
    </location>
</feature>
<organism evidence="2">
    <name type="scientific">marine metagenome</name>
    <dbReference type="NCBI Taxonomy" id="408172"/>
    <lineage>
        <taxon>unclassified sequences</taxon>
        <taxon>metagenomes</taxon>
        <taxon>ecological metagenomes</taxon>
    </lineage>
</organism>
<evidence type="ECO:0000256" key="1">
    <source>
        <dbReference type="SAM" id="Phobius"/>
    </source>
</evidence>
<accession>A0A382EPA4</accession>
<dbReference type="EMBL" id="UINC01045339">
    <property type="protein sequence ID" value="SVB51994.1"/>
    <property type="molecule type" value="Genomic_DNA"/>
</dbReference>
<feature type="transmembrane region" description="Helical" evidence="1">
    <location>
        <begin position="58"/>
        <end position="75"/>
    </location>
</feature>